<comment type="caution">
    <text evidence="2">The sequence shown here is derived from an EMBL/GenBank/DDBJ whole genome shotgun (WGS) entry which is preliminary data.</text>
</comment>
<gene>
    <name evidence="2" type="ORF">E2562_019723</name>
</gene>
<evidence type="ECO:0000313" key="2">
    <source>
        <dbReference type="EMBL" id="KAF0896241.1"/>
    </source>
</evidence>
<accession>A0A6G1C883</accession>
<evidence type="ECO:0000313" key="3">
    <source>
        <dbReference type="Proteomes" id="UP000479710"/>
    </source>
</evidence>
<dbReference type="EMBL" id="SPHZ02000010">
    <property type="protein sequence ID" value="KAF0896241.1"/>
    <property type="molecule type" value="Genomic_DNA"/>
</dbReference>
<keyword evidence="3" id="KW-1185">Reference proteome</keyword>
<dbReference type="AlphaFoldDB" id="A0A6G1C883"/>
<dbReference type="Proteomes" id="UP000479710">
    <property type="component" value="Unassembled WGS sequence"/>
</dbReference>
<evidence type="ECO:0000256" key="1">
    <source>
        <dbReference type="SAM" id="MobiDB-lite"/>
    </source>
</evidence>
<reference evidence="2 3" key="1">
    <citation type="submission" date="2019-11" db="EMBL/GenBank/DDBJ databases">
        <title>Whole genome sequence of Oryza granulata.</title>
        <authorList>
            <person name="Li W."/>
        </authorList>
    </citation>
    <scope>NUCLEOTIDE SEQUENCE [LARGE SCALE GENOMIC DNA]</scope>
    <source>
        <strain evidence="3">cv. Menghai</strain>
        <tissue evidence="2">Leaf</tissue>
    </source>
</reference>
<organism evidence="2 3">
    <name type="scientific">Oryza meyeriana var. granulata</name>
    <dbReference type="NCBI Taxonomy" id="110450"/>
    <lineage>
        <taxon>Eukaryota</taxon>
        <taxon>Viridiplantae</taxon>
        <taxon>Streptophyta</taxon>
        <taxon>Embryophyta</taxon>
        <taxon>Tracheophyta</taxon>
        <taxon>Spermatophyta</taxon>
        <taxon>Magnoliopsida</taxon>
        <taxon>Liliopsida</taxon>
        <taxon>Poales</taxon>
        <taxon>Poaceae</taxon>
        <taxon>BOP clade</taxon>
        <taxon>Oryzoideae</taxon>
        <taxon>Oryzeae</taxon>
        <taxon>Oryzinae</taxon>
        <taxon>Oryza</taxon>
        <taxon>Oryza meyeriana</taxon>
    </lineage>
</organism>
<protein>
    <submittedName>
        <fullName evidence="2">Uncharacterized protein</fullName>
    </submittedName>
</protein>
<feature type="region of interest" description="Disordered" evidence="1">
    <location>
        <begin position="1"/>
        <end position="49"/>
    </location>
</feature>
<name>A0A6G1C883_9ORYZ</name>
<proteinExistence type="predicted"/>
<sequence length="93" mass="9833">MGSPRRRNHLTSGCASRHLLSRRRSTPTPMAHAQVRGGGEDGRQPAAGRAPRLSLTIVAGRCGGGAKRGSRTCAAVRCSPALHRLIFAKGKNH</sequence>